<feature type="transmembrane region" description="Helical" evidence="10">
    <location>
        <begin position="150"/>
        <end position="170"/>
    </location>
</feature>
<dbReference type="GO" id="GO:0004984">
    <property type="term" value="F:olfactory receptor activity"/>
    <property type="evidence" value="ECO:0007669"/>
    <property type="project" value="InterPro"/>
</dbReference>
<feature type="transmembrane region" description="Helical" evidence="10">
    <location>
        <begin position="207"/>
        <end position="239"/>
    </location>
</feature>
<dbReference type="PANTHER" id="PTHR21137:SF35">
    <property type="entry name" value="ODORANT RECEPTOR 19A-RELATED"/>
    <property type="match status" value="1"/>
</dbReference>
<evidence type="ECO:0000256" key="5">
    <source>
        <dbReference type="ARBA" id="ARBA00022725"/>
    </source>
</evidence>
<dbReference type="GO" id="GO:0005886">
    <property type="term" value="C:plasma membrane"/>
    <property type="evidence" value="ECO:0007669"/>
    <property type="project" value="UniProtKB-SubCell"/>
</dbReference>
<name>E0VTC6_PEDHC</name>
<dbReference type="HOGENOM" id="CLU_632089_0_0_1"/>
<dbReference type="OrthoDB" id="6629856at2759"/>
<accession>E0VTC6</accession>
<dbReference type="OMA" id="INFIRRY"/>
<comment type="subcellular location">
    <subcellularLocation>
        <location evidence="1 10">Cell membrane</location>
        <topology evidence="1 10">Multi-pass membrane protein</topology>
    </subcellularLocation>
</comment>
<feature type="transmembrane region" description="Helical" evidence="10">
    <location>
        <begin position="58"/>
        <end position="81"/>
    </location>
</feature>
<keyword evidence="3 10" id="KW-0716">Sensory transduction</keyword>
<dbReference type="VEuPathDB" id="VectorBase:PHUM430460"/>
<dbReference type="Proteomes" id="UP000009046">
    <property type="component" value="Unassembled WGS sequence"/>
</dbReference>
<comment type="similarity">
    <text evidence="10">Belongs to the insect chemoreceptor superfamily. Heteromeric odorant receptor channel (TC 1.A.69) family.</text>
</comment>
<reference evidence="11" key="1">
    <citation type="submission" date="2007-04" db="EMBL/GenBank/DDBJ databases">
        <title>Annotation of Pediculus humanus corporis strain USDA.</title>
        <authorList>
            <person name="Kirkness E."/>
            <person name="Hannick L."/>
            <person name="Hass B."/>
            <person name="Bruggner R."/>
            <person name="Lawson D."/>
            <person name="Bidwell S."/>
            <person name="Joardar V."/>
            <person name="Caler E."/>
            <person name="Walenz B."/>
            <person name="Inman J."/>
            <person name="Schobel S."/>
            <person name="Galinsky K."/>
            <person name="Amedeo P."/>
            <person name="Strausberg R."/>
        </authorList>
    </citation>
    <scope>NUCLEOTIDE SEQUENCE</scope>
    <source>
        <strain evidence="11">USDA</strain>
    </source>
</reference>
<dbReference type="EMBL" id="DS235761">
    <property type="protein sequence ID" value="EEB16632.1"/>
    <property type="molecule type" value="Genomic_DNA"/>
</dbReference>
<dbReference type="InterPro" id="IPR004117">
    <property type="entry name" value="7tm6_olfct_rcpt"/>
</dbReference>
<gene>
    <name evidence="12" type="primary">8230224</name>
    <name evidence="11" type="ORF">Phum_PHUM430460</name>
</gene>
<evidence type="ECO:0000256" key="6">
    <source>
        <dbReference type="ARBA" id="ARBA00022989"/>
    </source>
</evidence>
<organism>
    <name type="scientific">Pediculus humanus subsp. corporis</name>
    <name type="common">Body louse</name>
    <dbReference type="NCBI Taxonomy" id="121224"/>
    <lineage>
        <taxon>Eukaryota</taxon>
        <taxon>Metazoa</taxon>
        <taxon>Ecdysozoa</taxon>
        <taxon>Arthropoda</taxon>
        <taxon>Hexapoda</taxon>
        <taxon>Insecta</taxon>
        <taxon>Pterygota</taxon>
        <taxon>Neoptera</taxon>
        <taxon>Paraneoptera</taxon>
        <taxon>Psocodea</taxon>
        <taxon>Troctomorpha</taxon>
        <taxon>Phthiraptera</taxon>
        <taxon>Anoplura</taxon>
        <taxon>Pediculidae</taxon>
        <taxon>Pediculus</taxon>
    </lineage>
</organism>
<dbReference type="GeneID" id="8230224"/>
<evidence type="ECO:0000313" key="11">
    <source>
        <dbReference type="EMBL" id="EEB16632.1"/>
    </source>
</evidence>
<evidence type="ECO:0000256" key="2">
    <source>
        <dbReference type="ARBA" id="ARBA00022475"/>
    </source>
</evidence>
<evidence type="ECO:0000256" key="8">
    <source>
        <dbReference type="ARBA" id="ARBA00023170"/>
    </source>
</evidence>
<sequence>MEEFTGYEKFTTTEKGEIEKKITILQILIKLFKFLRVWPIDDNDNNNNSRSKLINNGIAWIFFASSGLVILSFAVEIILYYEGLNKIVGVIDYGTACISALFRIMHFYFNNVKYKKMIDKLLNNFLCRPIFSREKTDSVDSYYYLAKKVMVTYSSVTFVWILYFLISPIFKWMGTFLLSGINGEDLPFPKILPGYFPMDTSKLSGGIIFYIWQGIPIFLLVVVYVSADCFWYLIIILTIGQFNILKLSIESVSDSINDEKIDGEEDFMPLEKNKMIQVDMKLRKCLKFHGFLTEYVCLMDDLLNKSVMVDYLHAIISIAFLLLDVTINLTSGVWSKFLSTALFLALSIAHMFIFDWMGHTLAQKEKEISLTIYDLPWYRFLSQKHKIILCDFKSKNPHRLTGGKTFKLSLEFFTKTMRIIFSYFTFLLQIRDEK</sequence>
<evidence type="ECO:0000256" key="3">
    <source>
        <dbReference type="ARBA" id="ARBA00022606"/>
    </source>
</evidence>
<reference evidence="12" key="3">
    <citation type="submission" date="2021-02" db="UniProtKB">
        <authorList>
            <consortium name="EnsemblMetazoa"/>
        </authorList>
    </citation>
    <scope>IDENTIFICATION</scope>
    <source>
        <strain evidence="12">USDA</strain>
    </source>
</reference>
<reference evidence="11" key="2">
    <citation type="submission" date="2007-04" db="EMBL/GenBank/DDBJ databases">
        <title>The genome of the human body louse.</title>
        <authorList>
            <consortium name="The Human Body Louse Genome Consortium"/>
            <person name="Kirkness E."/>
            <person name="Walenz B."/>
            <person name="Hass B."/>
            <person name="Bruggner R."/>
            <person name="Strausberg R."/>
        </authorList>
    </citation>
    <scope>NUCLEOTIDE SEQUENCE</scope>
    <source>
        <strain evidence="11">USDA</strain>
    </source>
</reference>
<evidence type="ECO:0000256" key="10">
    <source>
        <dbReference type="RuleBase" id="RU351113"/>
    </source>
</evidence>
<dbReference type="RefSeq" id="XP_002429370.1">
    <property type="nucleotide sequence ID" value="XM_002429325.1"/>
</dbReference>
<dbReference type="Pfam" id="PF02949">
    <property type="entry name" value="7tm_6"/>
    <property type="match status" value="1"/>
</dbReference>
<protein>
    <recommendedName>
        <fullName evidence="10">Odorant receptor</fullName>
    </recommendedName>
</protein>
<keyword evidence="13" id="KW-1185">Reference proteome</keyword>
<keyword evidence="6 10" id="KW-1133">Transmembrane helix</keyword>
<dbReference type="eggNOG" id="ENOG502RU7X">
    <property type="taxonomic scope" value="Eukaryota"/>
</dbReference>
<dbReference type="PANTHER" id="PTHR21137">
    <property type="entry name" value="ODORANT RECEPTOR"/>
    <property type="match status" value="1"/>
</dbReference>
<proteinExistence type="inferred from homology"/>
<dbReference type="AlphaFoldDB" id="E0VTC6"/>
<dbReference type="EnsemblMetazoa" id="PHUM430460-RA">
    <property type="protein sequence ID" value="PHUM430460-PA"/>
    <property type="gene ID" value="PHUM430460"/>
</dbReference>
<dbReference type="GO" id="GO:0007165">
    <property type="term" value="P:signal transduction"/>
    <property type="evidence" value="ECO:0007669"/>
    <property type="project" value="UniProtKB-KW"/>
</dbReference>
<dbReference type="CTD" id="8230224"/>
<keyword evidence="5 10" id="KW-0552">Olfaction</keyword>
<keyword evidence="9 10" id="KW-0807">Transducer</keyword>
<keyword evidence="2" id="KW-1003">Cell membrane</keyword>
<evidence type="ECO:0000256" key="7">
    <source>
        <dbReference type="ARBA" id="ARBA00023136"/>
    </source>
</evidence>
<evidence type="ECO:0000313" key="12">
    <source>
        <dbReference type="EnsemblMetazoa" id="PHUM430460-PA"/>
    </source>
</evidence>
<dbReference type="EMBL" id="AAZO01005252">
    <property type="status" value="NOT_ANNOTATED_CDS"/>
    <property type="molecule type" value="Genomic_DNA"/>
</dbReference>
<evidence type="ECO:0000313" key="13">
    <source>
        <dbReference type="Proteomes" id="UP000009046"/>
    </source>
</evidence>
<evidence type="ECO:0000256" key="9">
    <source>
        <dbReference type="ARBA" id="ARBA00023224"/>
    </source>
</evidence>
<keyword evidence="7 10" id="KW-0472">Membrane</keyword>
<keyword evidence="4 10" id="KW-0812">Transmembrane</keyword>
<dbReference type="InParanoid" id="E0VTC6"/>
<dbReference type="KEGG" id="phu:Phum_PHUM430460"/>
<feature type="transmembrane region" description="Helical" evidence="10">
    <location>
        <begin position="87"/>
        <end position="109"/>
    </location>
</feature>
<feature type="transmembrane region" description="Helical" evidence="10">
    <location>
        <begin position="337"/>
        <end position="357"/>
    </location>
</feature>
<dbReference type="GO" id="GO:0005549">
    <property type="term" value="F:odorant binding"/>
    <property type="evidence" value="ECO:0007669"/>
    <property type="project" value="InterPro"/>
</dbReference>
<keyword evidence="8 10" id="KW-0675">Receptor</keyword>
<comment type="caution">
    <text evidence="10">Lacks conserved residue(s) required for the propagation of feature annotation.</text>
</comment>
<feature type="transmembrane region" description="Helical" evidence="10">
    <location>
        <begin position="311"/>
        <end position="331"/>
    </location>
</feature>
<evidence type="ECO:0000256" key="4">
    <source>
        <dbReference type="ARBA" id="ARBA00022692"/>
    </source>
</evidence>
<evidence type="ECO:0000256" key="1">
    <source>
        <dbReference type="ARBA" id="ARBA00004651"/>
    </source>
</evidence>